<dbReference type="AlphaFoldDB" id="A0AAW0R562"/>
<evidence type="ECO:0000313" key="4">
    <source>
        <dbReference type="Proteomes" id="UP001392437"/>
    </source>
</evidence>
<feature type="transmembrane region" description="Helical" evidence="2">
    <location>
        <begin position="165"/>
        <end position="187"/>
    </location>
</feature>
<dbReference type="EMBL" id="JAQQWP010000003">
    <property type="protein sequence ID" value="KAK8124016.1"/>
    <property type="molecule type" value="Genomic_DNA"/>
</dbReference>
<gene>
    <name evidence="3" type="ORF">PG999_003934</name>
</gene>
<protein>
    <submittedName>
        <fullName evidence="3">Uncharacterized protein</fullName>
    </submittedName>
</protein>
<keyword evidence="2" id="KW-0472">Membrane</keyword>
<sequence>MIAGDDVTQAFPGTACPSAWSTGCTTTMTIPAAAANMPDQTHTQTWCCPSSYACWTGGWEISWTGGITPTRICTSQATMRSPSGRGDASPARLWVPANRTTYQLIELTSSAAVAGTDNGEPGTDGVIPSSSSATLPNIVTIFHPVFPLQRQESEDPDGGPQRLRLGVGIGVPLAVLLVLGPGAYCLMRWWQIKRQTQGPETVASDNNNDTAELNGGEMVAVATHGFDGKPELPAIALSELSGLSIPLELLGDHGAVEIGDQPHTGELPGENEEHAKKTRDLTVDLSTRRTEANGGTEGMAELP</sequence>
<evidence type="ECO:0000313" key="3">
    <source>
        <dbReference type="EMBL" id="KAK8124016.1"/>
    </source>
</evidence>
<feature type="region of interest" description="Disordered" evidence="1">
    <location>
        <begin position="260"/>
        <end position="303"/>
    </location>
</feature>
<organism evidence="3 4">
    <name type="scientific">Apiospora kogelbergensis</name>
    <dbReference type="NCBI Taxonomy" id="1337665"/>
    <lineage>
        <taxon>Eukaryota</taxon>
        <taxon>Fungi</taxon>
        <taxon>Dikarya</taxon>
        <taxon>Ascomycota</taxon>
        <taxon>Pezizomycotina</taxon>
        <taxon>Sordariomycetes</taxon>
        <taxon>Xylariomycetidae</taxon>
        <taxon>Amphisphaeriales</taxon>
        <taxon>Apiosporaceae</taxon>
        <taxon>Apiospora</taxon>
    </lineage>
</organism>
<evidence type="ECO:0000256" key="2">
    <source>
        <dbReference type="SAM" id="Phobius"/>
    </source>
</evidence>
<comment type="caution">
    <text evidence="3">The sequence shown here is derived from an EMBL/GenBank/DDBJ whole genome shotgun (WGS) entry which is preliminary data.</text>
</comment>
<feature type="compositionally biased region" description="Basic and acidic residues" evidence="1">
    <location>
        <begin position="271"/>
        <end position="291"/>
    </location>
</feature>
<proteinExistence type="predicted"/>
<reference evidence="3 4" key="1">
    <citation type="submission" date="2023-01" db="EMBL/GenBank/DDBJ databases">
        <title>Analysis of 21 Apiospora genomes using comparative genomics revels a genus with tremendous synthesis potential of carbohydrate active enzymes and secondary metabolites.</title>
        <authorList>
            <person name="Sorensen T."/>
        </authorList>
    </citation>
    <scope>NUCLEOTIDE SEQUENCE [LARGE SCALE GENOMIC DNA]</scope>
    <source>
        <strain evidence="3 4">CBS 117206</strain>
    </source>
</reference>
<name>A0AAW0R562_9PEZI</name>
<keyword evidence="2" id="KW-0812">Transmembrane</keyword>
<keyword evidence="2" id="KW-1133">Transmembrane helix</keyword>
<accession>A0AAW0R562</accession>
<keyword evidence="4" id="KW-1185">Reference proteome</keyword>
<evidence type="ECO:0000256" key="1">
    <source>
        <dbReference type="SAM" id="MobiDB-lite"/>
    </source>
</evidence>
<dbReference type="Proteomes" id="UP001392437">
    <property type="component" value="Unassembled WGS sequence"/>
</dbReference>